<proteinExistence type="predicted"/>
<comment type="caution">
    <text evidence="1">The sequence shown here is derived from an EMBL/GenBank/DDBJ whole genome shotgun (WGS) entry which is preliminary data.</text>
</comment>
<protein>
    <recommendedName>
        <fullName evidence="3">IDEAL domain-containing protein</fullName>
    </recommendedName>
</protein>
<accession>A0ABS9H128</accession>
<keyword evidence="2" id="KW-1185">Reference proteome</keyword>
<dbReference type="RefSeq" id="WP_236333119.1">
    <property type="nucleotide sequence ID" value="NZ_JAKIJS010000001.1"/>
</dbReference>
<name>A0ABS9H128_9BACL</name>
<organism evidence="1 2">
    <name type="scientific">Pseudalkalibacillus berkeleyi</name>
    <dbReference type="NCBI Taxonomy" id="1069813"/>
    <lineage>
        <taxon>Bacteria</taxon>
        <taxon>Bacillati</taxon>
        <taxon>Bacillota</taxon>
        <taxon>Bacilli</taxon>
        <taxon>Bacillales</taxon>
        <taxon>Fictibacillaceae</taxon>
        <taxon>Pseudalkalibacillus</taxon>
    </lineage>
</organism>
<evidence type="ECO:0008006" key="3">
    <source>
        <dbReference type="Google" id="ProtNLM"/>
    </source>
</evidence>
<reference evidence="1 2" key="1">
    <citation type="submission" date="2022-01" db="EMBL/GenBank/DDBJ databases">
        <title>Alkalihalobacillus sp. EGI L200015, a novel bacterium isolated from a salt lake sediment.</title>
        <authorList>
            <person name="Gao L."/>
            <person name="Fang B.-Z."/>
            <person name="Li W.-J."/>
        </authorList>
    </citation>
    <scope>NUCLEOTIDE SEQUENCE [LARGE SCALE GENOMIC DNA]</scope>
    <source>
        <strain evidence="1 2">KCTC 12718</strain>
    </source>
</reference>
<evidence type="ECO:0000313" key="1">
    <source>
        <dbReference type="EMBL" id="MCF6137483.1"/>
    </source>
</evidence>
<dbReference type="EMBL" id="JAKIJS010000001">
    <property type="protein sequence ID" value="MCF6137483.1"/>
    <property type="molecule type" value="Genomic_DNA"/>
</dbReference>
<gene>
    <name evidence="1" type="ORF">L2716_07055</name>
</gene>
<sequence>MRQNSWEPVATAINRSLYGELMVCSMSTQLFYIQETANLKGNEQMHTHLVPASYHRVTASGSALRLMNGDTEQSIIQTLVGCLKNAEQRDKQVREGLMTMLDDAPDSYRTFIESIIQWQDYAEIHLQNSKDDAQQITEKELWL</sequence>
<dbReference type="Proteomes" id="UP001649381">
    <property type="component" value="Unassembled WGS sequence"/>
</dbReference>
<evidence type="ECO:0000313" key="2">
    <source>
        <dbReference type="Proteomes" id="UP001649381"/>
    </source>
</evidence>